<feature type="transmembrane region" description="Helical" evidence="8">
    <location>
        <begin position="302"/>
        <end position="321"/>
    </location>
</feature>
<keyword evidence="10" id="KW-1185">Reference proteome</keyword>
<dbReference type="PANTHER" id="PTHR11662:SF399">
    <property type="entry name" value="FI19708P1-RELATED"/>
    <property type="match status" value="1"/>
</dbReference>
<keyword evidence="3 8" id="KW-0812">Transmembrane</keyword>
<dbReference type="InterPro" id="IPR036259">
    <property type="entry name" value="MFS_trans_sf"/>
</dbReference>
<evidence type="ECO:0000256" key="8">
    <source>
        <dbReference type="SAM" id="Phobius"/>
    </source>
</evidence>
<feature type="transmembrane region" description="Helical" evidence="8">
    <location>
        <begin position="230"/>
        <end position="248"/>
    </location>
</feature>
<feature type="transmembrane region" description="Helical" evidence="8">
    <location>
        <begin position="260"/>
        <end position="287"/>
    </location>
</feature>
<comment type="subcellular location">
    <subcellularLocation>
        <location evidence="1">Membrane</location>
        <topology evidence="1">Multi-pass membrane protein</topology>
    </subcellularLocation>
</comment>
<evidence type="ECO:0000256" key="7">
    <source>
        <dbReference type="SAM" id="MobiDB-lite"/>
    </source>
</evidence>
<dbReference type="SUPFAM" id="SSF103473">
    <property type="entry name" value="MFS general substrate transporter"/>
    <property type="match status" value="1"/>
</dbReference>
<evidence type="ECO:0000256" key="3">
    <source>
        <dbReference type="ARBA" id="ARBA00022692"/>
    </source>
</evidence>
<evidence type="ECO:0000313" key="9">
    <source>
        <dbReference type="EMBL" id="GFO43869.1"/>
    </source>
</evidence>
<reference evidence="9 10" key="1">
    <citation type="journal article" date="2021" name="Elife">
        <title>Chloroplast acquisition without the gene transfer in kleptoplastic sea slugs, Plakobranchus ocellatus.</title>
        <authorList>
            <person name="Maeda T."/>
            <person name="Takahashi S."/>
            <person name="Yoshida T."/>
            <person name="Shimamura S."/>
            <person name="Takaki Y."/>
            <person name="Nagai Y."/>
            <person name="Toyoda A."/>
            <person name="Suzuki Y."/>
            <person name="Arimoto A."/>
            <person name="Ishii H."/>
            <person name="Satoh N."/>
            <person name="Nishiyama T."/>
            <person name="Hasebe M."/>
            <person name="Maruyama T."/>
            <person name="Minagawa J."/>
            <person name="Obokata J."/>
            <person name="Shigenobu S."/>
        </authorList>
    </citation>
    <scope>NUCLEOTIDE SEQUENCE [LARGE SCALE GENOMIC DNA]</scope>
</reference>
<evidence type="ECO:0000256" key="6">
    <source>
        <dbReference type="ARBA" id="ARBA00023136"/>
    </source>
</evidence>
<dbReference type="Gene3D" id="1.20.1250.20">
    <property type="entry name" value="MFS general substrate transporter like domains"/>
    <property type="match status" value="2"/>
</dbReference>
<evidence type="ECO:0000313" key="10">
    <source>
        <dbReference type="Proteomes" id="UP000735302"/>
    </source>
</evidence>
<organism evidence="9 10">
    <name type="scientific">Plakobranchus ocellatus</name>
    <dbReference type="NCBI Taxonomy" id="259542"/>
    <lineage>
        <taxon>Eukaryota</taxon>
        <taxon>Metazoa</taxon>
        <taxon>Spiralia</taxon>
        <taxon>Lophotrochozoa</taxon>
        <taxon>Mollusca</taxon>
        <taxon>Gastropoda</taxon>
        <taxon>Heterobranchia</taxon>
        <taxon>Euthyneura</taxon>
        <taxon>Panpulmonata</taxon>
        <taxon>Sacoglossa</taxon>
        <taxon>Placobranchoidea</taxon>
        <taxon>Plakobranchidae</taxon>
        <taxon>Plakobranchus</taxon>
    </lineage>
</organism>
<keyword evidence="6 8" id="KW-0472">Membrane</keyword>
<feature type="transmembrane region" description="Helical" evidence="8">
    <location>
        <begin position="32"/>
        <end position="59"/>
    </location>
</feature>
<comment type="caution">
    <text evidence="9">The sequence shown here is derived from an EMBL/GenBank/DDBJ whole genome shotgun (WGS) entry which is preliminary data.</text>
</comment>
<accession>A0AAV4DI65</accession>
<evidence type="ECO:0000256" key="1">
    <source>
        <dbReference type="ARBA" id="ARBA00004141"/>
    </source>
</evidence>
<dbReference type="InterPro" id="IPR050382">
    <property type="entry name" value="MFS_Na/Anion_cotransporter"/>
</dbReference>
<sequence>MLMRLITGFCESVVQPAFVALAKSWVYKGEESTYLSIGLMGSFCSPALASVFVGACLCYVSWNSGLYIIGSLLLVWTLLWHILSYDSPFDCPHIADTDLKRYRLEQKLDSHDKGNKAKGRNVPWRQILTSKPVWAIWIAIANKNCNLAAVSSLIPLFFKEVYGIRAADSGLLMIAPFVINTVFVLGSSHISDRIIKSGTLSTTSVRKIMQCTGAAGEAVCMISTLYVPDWRLSVLCLTLAQAMAGLCFPGFASNITDLSLYFSGAVAGVAYTGTFMVVITTGIASLIPENNDALSGTNKWTVVFWMNAVIAALSSIFYCIFASGKVQPWGQQEETDDEKKPLQPLEMRLLEKKKSPN</sequence>
<feature type="transmembrane region" description="Helical" evidence="8">
    <location>
        <begin position="66"/>
        <end position="83"/>
    </location>
</feature>
<feature type="compositionally biased region" description="Basic and acidic residues" evidence="7">
    <location>
        <begin position="348"/>
        <end position="357"/>
    </location>
</feature>
<evidence type="ECO:0000256" key="5">
    <source>
        <dbReference type="ARBA" id="ARBA00022989"/>
    </source>
</evidence>
<dbReference type="FunFam" id="1.20.1250.20:FF:000003">
    <property type="entry name" value="Solute carrier family 17 member 3"/>
    <property type="match status" value="1"/>
</dbReference>
<dbReference type="GO" id="GO:0016020">
    <property type="term" value="C:membrane"/>
    <property type="evidence" value="ECO:0007669"/>
    <property type="project" value="UniProtKB-SubCell"/>
</dbReference>
<dbReference type="EMBL" id="BLXT01007928">
    <property type="protein sequence ID" value="GFO43869.1"/>
    <property type="molecule type" value="Genomic_DNA"/>
</dbReference>
<dbReference type="Proteomes" id="UP000735302">
    <property type="component" value="Unassembled WGS sequence"/>
</dbReference>
<name>A0AAV4DI65_9GAST</name>
<evidence type="ECO:0000256" key="4">
    <source>
        <dbReference type="ARBA" id="ARBA00022847"/>
    </source>
</evidence>
<dbReference type="Pfam" id="PF07690">
    <property type="entry name" value="MFS_1"/>
    <property type="match status" value="1"/>
</dbReference>
<gene>
    <name evidence="9" type="ORF">PoB_007037400</name>
</gene>
<dbReference type="GO" id="GO:0015293">
    <property type="term" value="F:symporter activity"/>
    <property type="evidence" value="ECO:0007669"/>
    <property type="project" value="UniProtKB-KW"/>
</dbReference>
<keyword evidence="4" id="KW-0769">Symport</keyword>
<keyword evidence="2" id="KW-0813">Transport</keyword>
<dbReference type="AlphaFoldDB" id="A0AAV4DI65"/>
<dbReference type="InterPro" id="IPR011701">
    <property type="entry name" value="MFS"/>
</dbReference>
<feature type="transmembrane region" description="Helical" evidence="8">
    <location>
        <begin position="134"/>
        <end position="158"/>
    </location>
</feature>
<keyword evidence="5 8" id="KW-1133">Transmembrane helix</keyword>
<protein>
    <submittedName>
        <fullName evidence="9">Vesicular glutamate transporter 2</fullName>
    </submittedName>
</protein>
<feature type="transmembrane region" description="Helical" evidence="8">
    <location>
        <begin position="170"/>
        <end position="190"/>
    </location>
</feature>
<evidence type="ECO:0000256" key="2">
    <source>
        <dbReference type="ARBA" id="ARBA00022448"/>
    </source>
</evidence>
<dbReference type="PANTHER" id="PTHR11662">
    <property type="entry name" value="SOLUTE CARRIER FAMILY 17"/>
    <property type="match status" value="1"/>
</dbReference>
<feature type="region of interest" description="Disordered" evidence="7">
    <location>
        <begin position="329"/>
        <end position="357"/>
    </location>
</feature>
<proteinExistence type="predicted"/>